<evidence type="ECO:0000313" key="4">
    <source>
        <dbReference type="EMBL" id="KAK3688960.1"/>
    </source>
</evidence>
<keyword evidence="1" id="KW-0862">Zinc</keyword>
<evidence type="ECO:0000259" key="3">
    <source>
        <dbReference type="PROSITE" id="PS50157"/>
    </source>
</evidence>
<sequence>MARSNSIAEAEGMMVGLRYVDELEETASQCDEYDPFSKCDSHGYASSNDMDSGLCSASDADAGRRWSDSSDSSIGVIHAYDGVELAKMRNAARLHPPGLAHPDSPSPPPFMLSSPAARRNRLTERLPNPDQWEALKQLTRDVQEQLQKMREICTTSGAPISGIVGSWCFLDILGNKPGPTRLTDVFALATVSYVTSKLLVQRGRLSPKNVLGGLRVWRDIIHDPAEQHVFELVSKQLWPEARAQFDFSFANHPSAGPSVMKDLLAPSPQQAAVIAIDQPPGRPSTKPPATMSGNTVAAGRSELSHQSFVDPQGIAIALGEGLHDEFRFSDMLPWPDFSFPDFSFPSTGSMSPSDLLPPQTVDGPGPMFLDVNDAQNPPRRAGVTMAFSTVRGFVKNSGDFFYVIAGCGITARNIKNGMADIEDQAKFVEELRAKFLAKLREYGQATKSVFILACHPVVETFAVWGLLRTPEQVKAFLLNFAKAAMPLGRGFVDDFVDFVHWIKVELSRDADYSIVAEDTKIHSKKRSLSHRDVADAIETKDSEKRARRFRCSVTGCEKELDSDSGLRWHIQEKHRDKRVQCPNCETSKSRKDHLRDHFRRVHRDLAMPAWLMPASKRGPLSTTD</sequence>
<organism evidence="4 5">
    <name type="scientific">Podospora appendiculata</name>
    <dbReference type="NCBI Taxonomy" id="314037"/>
    <lineage>
        <taxon>Eukaryota</taxon>
        <taxon>Fungi</taxon>
        <taxon>Dikarya</taxon>
        <taxon>Ascomycota</taxon>
        <taxon>Pezizomycotina</taxon>
        <taxon>Sordariomycetes</taxon>
        <taxon>Sordariomycetidae</taxon>
        <taxon>Sordariales</taxon>
        <taxon>Podosporaceae</taxon>
        <taxon>Podospora</taxon>
    </lineage>
</organism>
<dbReference type="SMART" id="SM00355">
    <property type="entry name" value="ZnF_C2H2"/>
    <property type="match status" value="2"/>
</dbReference>
<protein>
    <recommendedName>
        <fullName evidence="3">C2H2-type domain-containing protein</fullName>
    </recommendedName>
</protein>
<accession>A0AAE0XA89</accession>
<evidence type="ECO:0000256" key="2">
    <source>
        <dbReference type="SAM" id="MobiDB-lite"/>
    </source>
</evidence>
<name>A0AAE0XA89_9PEZI</name>
<reference evidence="4" key="1">
    <citation type="journal article" date="2023" name="Mol. Phylogenet. Evol.">
        <title>Genome-scale phylogeny and comparative genomics of the fungal order Sordariales.</title>
        <authorList>
            <person name="Hensen N."/>
            <person name="Bonometti L."/>
            <person name="Westerberg I."/>
            <person name="Brannstrom I.O."/>
            <person name="Guillou S."/>
            <person name="Cros-Aarteil S."/>
            <person name="Calhoun S."/>
            <person name="Haridas S."/>
            <person name="Kuo A."/>
            <person name="Mondo S."/>
            <person name="Pangilinan J."/>
            <person name="Riley R."/>
            <person name="LaButti K."/>
            <person name="Andreopoulos B."/>
            <person name="Lipzen A."/>
            <person name="Chen C."/>
            <person name="Yan M."/>
            <person name="Daum C."/>
            <person name="Ng V."/>
            <person name="Clum A."/>
            <person name="Steindorff A."/>
            <person name="Ohm R.A."/>
            <person name="Martin F."/>
            <person name="Silar P."/>
            <person name="Natvig D.O."/>
            <person name="Lalanne C."/>
            <person name="Gautier V."/>
            <person name="Ament-Velasquez S.L."/>
            <person name="Kruys A."/>
            <person name="Hutchinson M.I."/>
            <person name="Powell A.J."/>
            <person name="Barry K."/>
            <person name="Miller A.N."/>
            <person name="Grigoriev I.V."/>
            <person name="Debuchy R."/>
            <person name="Gladieux P."/>
            <person name="Hiltunen Thoren M."/>
            <person name="Johannesson H."/>
        </authorList>
    </citation>
    <scope>NUCLEOTIDE SEQUENCE</scope>
    <source>
        <strain evidence="4">CBS 314.62</strain>
    </source>
</reference>
<dbReference type="PROSITE" id="PS00028">
    <property type="entry name" value="ZINC_FINGER_C2H2_1"/>
    <property type="match status" value="1"/>
</dbReference>
<proteinExistence type="predicted"/>
<dbReference type="AlphaFoldDB" id="A0AAE0XA89"/>
<comment type="caution">
    <text evidence="4">The sequence shown here is derived from an EMBL/GenBank/DDBJ whole genome shotgun (WGS) entry which is preliminary data.</text>
</comment>
<dbReference type="InterPro" id="IPR013087">
    <property type="entry name" value="Znf_C2H2_type"/>
</dbReference>
<dbReference type="EMBL" id="JAULSO010000002">
    <property type="protein sequence ID" value="KAK3688960.1"/>
    <property type="molecule type" value="Genomic_DNA"/>
</dbReference>
<dbReference type="Proteomes" id="UP001270362">
    <property type="component" value="Unassembled WGS sequence"/>
</dbReference>
<feature type="domain" description="C2H2-type" evidence="3">
    <location>
        <begin position="549"/>
        <end position="579"/>
    </location>
</feature>
<dbReference type="GO" id="GO:0008270">
    <property type="term" value="F:zinc ion binding"/>
    <property type="evidence" value="ECO:0007669"/>
    <property type="project" value="UniProtKB-KW"/>
</dbReference>
<evidence type="ECO:0000313" key="5">
    <source>
        <dbReference type="Proteomes" id="UP001270362"/>
    </source>
</evidence>
<evidence type="ECO:0000256" key="1">
    <source>
        <dbReference type="PROSITE-ProRule" id="PRU00042"/>
    </source>
</evidence>
<reference evidence="4" key="2">
    <citation type="submission" date="2023-06" db="EMBL/GenBank/DDBJ databases">
        <authorList>
            <consortium name="Lawrence Berkeley National Laboratory"/>
            <person name="Haridas S."/>
            <person name="Hensen N."/>
            <person name="Bonometti L."/>
            <person name="Westerberg I."/>
            <person name="Brannstrom I.O."/>
            <person name="Guillou S."/>
            <person name="Cros-Aarteil S."/>
            <person name="Calhoun S."/>
            <person name="Kuo A."/>
            <person name="Mondo S."/>
            <person name="Pangilinan J."/>
            <person name="Riley R."/>
            <person name="Labutti K."/>
            <person name="Andreopoulos B."/>
            <person name="Lipzen A."/>
            <person name="Chen C."/>
            <person name="Yanf M."/>
            <person name="Daum C."/>
            <person name="Ng V."/>
            <person name="Clum A."/>
            <person name="Steindorff A."/>
            <person name="Ohm R."/>
            <person name="Martin F."/>
            <person name="Silar P."/>
            <person name="Natvig D."/>
            <person name="Lalanne C."/>
            <person name="Gautier V."/>
            <person name="Ament-Velasquez S.L."/>
            <person name="Kruys A."/>
            <person name="Hutchinson M.I."/>
            <person name="Powell A.J."/>
            <person name="Barry K."/>
            <person name="Miller A.N."/>
            <person name="Grigoriev I.V."/>
            <person name="Debuchy R."/>
            <person name="Gladieux P."/>
            <person name="Thoren M.H."/>
            <person name="Johannesson H."/>
        </authorList>
    </citation>
    <scope>NUCLEOTIDE SEQUENCE</scope>
    <source>
        <strain evidence="4">CBS 314.62</strain>
    </source>
</reference>
<keyword evidence="5" id="KW-1185">Reference proteome</keyword>
<keyword evidence="1" id="KW-0863">Zinc-finger</keyword>
<feature type="region of interest" description="Disordered" evidence="2">
    <location>
        <begin position="94"/>
        <end position="114"/>
    </location>
</feature>
<dbReference type="PROSITE" id="PS50157">
    <property type="entry name" value="ZINC_FINGER_C2H2_2"/>
    <property type="match status" value="1"/>
</dbReference>
<dbReference type="Gene3D" id="3.30.160.60">
    <property type="entry name" value="Classic Zinc Finger"/>
    <property type="match status" value="1"/>
</dbReference>
<keyword evidence="1" id="KW-0479">Metal-binding</keyword>
<gene>
    <name evidence="4" type="ORF">B0T22DRAFT_480195</name>
</gene>